<reference evidence="1" key="1">
    <citation type="submission" date="2014-09" db="EMBL/GenBank/DDBJ databases">
        <authorList>
            <person name="Magalhaes I.L.F."/>
            <person name="Oliveira U."/>
            <person name="Santos F.R."/>
            <person name="Vidigal T.H.D.A."/>
            <person name="Brescovit A.D."/>
            <person name="Santos A.J."/>
        </authorList>
    </citation>
    <scope>NUCLEOTIDE SEQUENCE</scope>
    <source>
        <tissue evidence="1">Shoot tissue taken approximately 20 cm above the soil surface</tissue>
    </source>
</reference>
<sequence>MICDFWLLHIFLFNSYT</sequence>
<proteinExistence type="predicted"/>
<organism evidence="1">
    <name type="scientific">Arundo donax</name>
    <name type="common">Giant reed</name>
    <name type="synonym">Donax arundinaceus</name>
    <dbReference type="NCBI Taxonomy" id="35708"/>
    <lineage>
        <taxon>Eukaryota</taxon>
        <taxon>Viridiplantae</taxon>
        <taxon>Streptophyta</taxon>
        <taxon>Embryophyta</taxon>
        <taxon>Tracheophyta</taxon>
        <taxon>Spermatophyta</taxon>
        <taxon>Magnoliopsida</taxon>
        <taxon>Liliopsida</taxon>
        <taxon>Poales</taxon>
        <taxon>Poaceae</taxon>
        <taxon>PACMAD clade</taxon>
        <taxon>Arundinoideae</taxon>
        <taxon>Arundineae</taxon>
        <taxon>Arundo</taxon>
    </lineage>
</organism>
<dbReference type="AlphaFoldDB" id="A0A0A9TIM5"/>
<dbReference type="EMBL" id="GBRH01270873">
    <property type="protein sequence ID" value="JAD27022.1"/>
    <property type="molecule type" value="Transcribed_RNA"/>
</dbReference>
<reference evidence="1" key="2">
    <citation type="journal article" date="2015" name="Data Brief">
        <title>Shoot transcriptome of the giant reed, Arundo donax.</title>
        <authorList>
            <person name="Barrero R.A."/>
            <person name="Guerrero F.D."/>
            <person name="Moolhuijzen P."/>
            <person name="Goolsby J.A."/>
            <person name="Tidwell J."/>
            <person name="Bellgard S.E."/>
            <person name="Bellgard M.I."/>
        </authorList>
    </citation>
    <scope>NUCLEOTIDE SEQUENCE</scope>
    <source>
        <tissue evidence="1">Shoot tissue taken approximately 20 cm above the soil surface</tissue>
    </source>
</reference>
<evidence type="ECO:0000313" key="1">
    <source>
        <dbReference type="EMBL" id="JAD27022.1"/>
    </source>
</evidence>
<protein>
    <submittedName>
        <fullName evidence="1">Uncharacterized protein</fullName>
    </submittedName>
</protein>
<accession>A0A0A9TIM5</accession>
<name>A0A0A9TIM5_ARUDO</name>